<dbReference type="Pfam" id="PF09331">
    <property type="entry name" value="DUF1985"/>
    <property type="match status" value="1"/>
</dbReference>
<accession>A0AAE1VAB9</accession>
<feature type="domain" description="DUF1985" evidence="1">
    <location>
        <begin position="122"/>
        <end position="256"/>
    </location>
</feature>
<evidence type="ECO:0000313" key="2">
    <source>
        <dbReference type="EMBL" id="KAK4356411.1"/>
    </source>
</evidence>
<protein>
    <recommendedName>
        <fullName evidence="1">DUF1985 domain-containing protein</fullName>
    </recommendedName>
</protein>
<organism evidence="2 3">
    <name type="scientific">Anisodus tanguticus</name>
    <dbReference type="NCBI Taxonomy" id="243964"/>
    <lineage>
        <taxon>Eukaryota</taxon>
        <taxon>Viridiplantae</taxon>
        <taxon>Streptophyta</taxon>
        <taxon>Embryophyta</taxon>
        <taxon>Tracheophyta</taxon>
        <taxon>Spermatophyta</taxon>
        <taxon>Magnoliopsida</taxon>
        <taxon>eudicotyledons</taxon>
        <taxon>Gunneridae</taxon>
        <taxon>Pentapetalae</taxon>
        <taxon>asterids</taxon>
        <taxon>lamiids</taxon>
        <taxon>Solanales</taxon>
        <taxon>Solanaceae</taxon>
        <taxon>Solanoideae</taxon>
        <taxon>Hyoscyameae</taxon>
        <taxon>Anisodus</taxon>
    </lineage>
</organism>
<name>A0AAE1VAB9_9SOLA</name>
<dbReference type="Proteomes" id="UP001291623">
    <property type="component" value="Unassembled WGS sequence"/>
</dbReference>
<comment type="caution">
    <text evidence="2">The sequence shown here is derived from an EMBL/GenBank/DDBJ whole genome shotgun (WGS) entry which is preliminary data.</text>
</comment>
<dbReference type="PANTHER" id="PTHR48449:SF1">
    <property type="entry name" value="DUF1985 DOMAIN-CONTAINING PROTEIN"/>
    <property type="match status" value="1"/>
</dbReference>
<dbReference type="PANTHER" id="PTHR48449">
    <property type="entry name" value="DUF1985 DOMAIN-CONTAINING PROTEIN"/>
    <property type="match status" value="1"/>
</dbReference>
<keyword evidence="3" id="KW-1185">Reference proteome</keyword>
<gene>
    <name evidence="2" type="ORF">RND71_025382</name>
</gene>
<sequence>MYKRAPLCQPSSNPPSLMADYGGGGADFLALYSSCSDNDPFLLAVVGRYCLWGSENPFDLVVEASAKFSTSPFSSHTNVGVVDQLKSTLTDEQLRLSRNTYFGYFLEMPRLTVHNQMIKFLICRELNQDNPDLFYVKINKNTLCFGLREFSIVTGLRCIGDVKHEDCYRGFNRLKEAFFPGRNRVSMDDLISCFEQKEWQSDGDAVRISLLYFIYTFLFSTMNCRSYISNGDFHLIESGKFELFPWGKVVFTILIDSVKDKLRKVNKFYRFGGLPLALQI</sequence>
<dbReference type="InterPro" id="IPR015410">
    <property type="entry name" value="DUF1985"/>
</dbReference>
<dbReference type="EMBL" id="JAVYJV010000013">
    <property type="protein sequence ID" value="KAK4356411.1"/>
    <property type="molecule type" value="Genomic_DNA"/>
</dbReference>
<dbReference type="AlphaFoldDB" id="A0AAE1VAB9"/>
<reference evidence="2" key="1">
    <citation type="submission" date="2023-12" db="EMBL/GenBank/DDBJ databases">
        <title>Genome assembly of Anisodus tanguticus.</title>
        <authorList>
            <person name="Wang Y.-J."/>
        </authorList>
    </citation>
    <scope>NUCLEOTIDE SEQUENCE</scope>
    <source>
        <strain evidence="2">KB-2021</strain>
        <tissue evidence="2">Leaf</tissue>
    </source>
</reference>
<evidence type="ECO:0000313" key="3">
    <source>
        <dbReference type="Proteomes" id="UP001291623"/>
    </source>
</evidence>
<evidence type="ECO:0000259" key="1">
    <source>
        <dbReference type="Pfam" id="PF09331"/>
    </source>
</evidence>
<proteinExistence type="predicted"/>